<dbReference type="Pfam" id="PF00072">
    <property type="entry name" value="Response_reg"/>
    <property type="match status" value="1"/>
</dbReference>
<dbReference type="VEuPathDB" id="VectorBase:RPRC000699"/>
<dbReference type="GO" id="GO:0004721">
    <property type="term" value="F:phosphoprotein phosphatase activity"/>
    <property type="evidence" value="ECO:0007669"/>
    <property type="project" value="UniProtKB-KW"/>
</dbReference>
<dbReference type="PROSITE" id="PS50110">
    <property type="entry name" value="RESPONSE_REGULATORY"/>
    <property type="match status" value="1"/>
</dbReference>
<dbReference type="AlphaFoldDB" id="T1H9J6"/>
<dbReference type="InterPro" id="IPR050428">
    <property type="entry name" value="TCS_sensor_his_kinase"/>
</dbReference>
<dbReference type="InterPro" id="IPR058619">
    <property type="entry name" value="PhoQ/CarS-like_HATPase"/>
</dbReference>
<keyword evidence="9" id="KW-0547">Nucleotide-binding</keyword>
<dbReference type="PROSITE" id="PS50109">
    <property type="entry name" value="HIS_KIN"/>
    <property type="match status" value="1"/>
</dbReference>
<evidence type="ECO:0000256" key="1">
    <source>
        <dbReference type="ARBA" id="ARBA00000085"/>
    </source>
</evidence>
<dbReference type="PANTHER" id="PTHR45436">
    <property type="entry name" value="SENSOR HISTIDINE KINASE YKOH"/>
    <property type="match status" value="1"/>
</dbReference>
<dbReference type="Gene3D" id="3.40.50.2300">
    <property type="match status" value="1"/>
</dbReference>
<keyword evidence="5" id="KW-0997">Cell inner membrane</keyword>
<dbReference type="InParanoid" id="T1H9J6"/>
<comment type="catalytic activity">
    <reaction evidence="1">
        <text>ATP + protein L-histidine = ADP + protein N-phospho-L-histidine.</text>
        <dbReference type="EC" id="2.7.13.3"/>
    </reaction>
</comment>
<dbReference type="Gene3D" id="6.10.250.690">
    <property type="match status" value="1"/>
</dbReference>
<dbReference type="eggNOG" id="ENOG502SE0N">
    <property type="taxonomic scope" value="Eukaryota"/>
</dbReference>
<accession>T1H9J6</accession>
<evidence type="ECO:0000256" key="11">
    <source>
        <dbReference type="ARBA" id="ARBA00022801"/>
    </source>
</evidence>
<dbReference type="InterPro" id="IPR005467">
    <property type="entry name" value="His_kinase_dom"/>
</dbReference>
<dbReference type="GO" id="GO:0005524">
    <property type="term" value="F:ATP binding"/>
    <property type="evidence" value="ECO:0007669"/>
    <property type="project" value="UniProtKB-KW"/>
</dbReference>
<dbReference type="InterPro" id="IPR004358">
    <property type="entry name" value="Sig_transdc_His_kin-like_C"/>
</dbReference>
<evidence type="ECO:0000256" key="16">
    <source>
        <dbReference type="ARBA" id="ARBA00023136"/>
    </source>
</evidence>
<evidence type="ECO:0000256" key="12">
    <source>
        <dbReference type="ARBA" id="ARBA00022840"/>
    </source>
</evidence>
<keyword evidence="4" id="KW-1003">Cell membrane</keyword>
<keyword evidence="6" id="KW-0597">Phosphoprotein</keyword>
<evidence type="ECO:0000256" key="3">
    <source>
        <dbReference type="ARBA" id="ARBA00012438"/>
    </source>
</evidence>
<evidence type="ECO:0000256" key="10">
    <source>
        <dbReference type="ARBA" id="ARBA00022777"/>
    </source>
</evidence>
<proteinExistence type="predicted"/>
<keyword evidence="15" id="KW-0902">Two-component regulatory system</keyword>
<keyword evidence="11" id="KW-0378">Hydrolase</keyword>
<dbReference type="CDD" id="cd16954">
    <property type="entry name" value="HATPase_PhoQ-like"/>
    <property type="match status" value="1"/>
</dbReference>
<keyword evidence="7" id="KW-0808">Transferase</keyword>
<dbReference type="EC" id="2.7.13.3" evidence="3"/>
<dbReference type="InterPro" id="IPR003594">
    <property type="entry name" value="HATPase_dom"/>
</dbReference>
<dbReference type="PROSITE" id="PS50885">
    <property type="entry name" value="HAMP"/>
    <property type="match status" value="1"/>
</dbReference>
<evidence type="ECO:0000256" key="4">
    <source>
        <dbReference type="ARBA" id="ARBA00022475"/>
    </source>
</evidence>
<dbReference type="OMA" id="TLVFIYD"/>
<sequence length="543" mass="61864">MGHQVDAAADAKEADYFLHEHAPDIAILDLGLPVEDGMTLIRRWRNQQVKLPILVLTARESWQDKVAVLEAGADDYVTKPFHLEEVVARMQALMRRNSGLASQLISLPPFEIDLSRRELMVWKDHQLSVTMPSDMDISYPTLVLIYDQDGKILWREREVPELEALIKPEWLAKTDYHELDTNTQTSSAELKGDAQVLSKLTRFSSKVEETPFTHSIAVNTYPATESLPALTIVVIDKIPQELQQADMVWEWFSYVFIANLLLVLPLLWLAAHWSLHPIKTLAEQVADLENGTREQLDENPPRELYSLVRNLNILLNNERKRYQKYRTALTDLTHSLKTPLAVLQTTLRALRTDKEVHIEQVEPVMLAQISRISQQIGYYLHRASMRYEHNLLLREVHSVPALLDGLCSALNKVYQRKGVVITLDISPELTFVGEKNDFMEVLGNVLDNACKYSLEFVEVSAQYSDHRLHLLIDDDGPGILRSQREMIFQRGQRADTLRPGQGIGLSVALDIIEQYEGEIIITDSVLGGARVETIFGRQHPHPD</sequence>
<organism evidence="18 19">
    <name type="scientific">Rhodnius prolixus</name>
    <name type="common">Triatomid bug</name>
    <dbReference type="NCBI Taxonomy" id="13249"/>
    <lineage>
        <taxon>Eukaryota</taxon>
        <taxon>Metazoa</taxon>
        <taxon>Ecdysozoa</taxon>
        <taxon>Arthropoda</taxon>
        <taxon>Hexapoda</taxon>
        <taxon>Insecta</taxon>
        <taxon>Pterygota</taxon>
        <taxon>Neoptera</taxon>
        <taxon>Paraneoptera</taxon>
        <taxon>Hemiptera</taxon>
        <taxon>Heteroptera</taxon>
        <taxon>Panheteroptera</taxon>
        <taxon>Cimicomorpha</taxon>
        <taxon>Reduviidae</taxon>
        <taxon>Triatominae</taxon>
        <taxon>Rhodnius</taxon>
    </lineage>
</organism>
<evidence type="ECO:0000256" key="17">
    <source>
        <dbReference type="ARBA" id="ARBA00032477"/>
    </source>
</evidence>
<dbReference type="FunFam" id="1.10.287.130:FF:000013">
    <property type="entry name" value="Sensor histidine kinase PhoQ"/>
    <property type="match status" value="1"/>
</dbReference>
<dbReference type="InterPro" id="IPR011006">
    <property type="entry name" value="CheY-like_superfamily"/>
</dbReference>
<dbReference type="SMART" id="SM00387">
    <property type="entry name" value="HATPase_c"/>
    <property type="match status" value="1"/>
</dbReference>
<keyword evidence="19" id="KW-1185">Reference proteome</keyword>
<keyword evidence="12" id="KW-0067">ATP-binding</keyword>
<comment type="subcellular location">
    <subcellularLocation>
        <location evidence="2">Cell membrane</location>
        <topology evidence="2">Multi-pass membrane protein</topology>
    </subcellularLocation>
</comment>
<dbReference type="InterPro" id="IPR003660">
    <property type="entry name" value="HAMP_dom"/>
</dbReference>
<dbReference type="InterPro" id="IPR015014">
    <property type="entry name" value="PhoQ_Sensor"/>
</dbReference>
<dbReference type="SUPFAM" id="SSF55874">
    <property type="entry name" value="ATPase domain of HSP90 chaperone/DNA topoisomerase II/histidine kinase"/>
    <property type="match status" value="1"/>
</dbReference>
<evidence type="ECO:0000313" key="19">
    <source>
        <dbReference type="Proteomes" id="UP000015103"/>
    </source>
</evidence>
<name>T1H9J6_RHOPR</name>
<dbReference type="InterPro" id="IPR003661">
    <property type="entry name" value="HisK_dim/P_dom"/>
</dbReference>
<keyword evidence="10" id="KW-0418">Kinase</keyword>
<dbReference type="InterPro" id="IPR038429">
    <property type="entry name" value="PhoQ_Sensor_sf"/>
</dbReference>
<evidence type="ECO:0000256" key="9">
    <source>
        <dbReference type="ARBA" id="ARBA00022741"/>
    </source>
</evidence>
<evidence type="ECO:0000256" key="2">
    <source>
        <dbReference type="ARBA" id="ARBA00004651"/>
    </source>
</evidence>
<evidence type="ECO:0000256" key="5">
    <source>
        <dbReference type="ARBA" id="ARBA00022519"/>
    </source>
</evidence>
<dbReference type="SUPFAM" id="SSF52172">
    <property type="entry name" value="CheY-like"/>
    <property type="match status" value="1"/>
</dbReference>
<dbReference type="PANTHER" id="PTHR45436:SF4">
    <property type="entry name" value="SENSOR PROTEIN PHOQ"/>
    <property type="match status" value="1"/>
</dbReference>
<keyword evidence="13" id="KW-0904">Protein phosphatase</keyword>
<evidence type="ECO:0000256" key="7">
    <source>
        <dbReference type="ARBA" id="ARBA00022679"/>
    </source>
</evidence>
<dbReference type="SMART" id="SM00448">
    <property type="entry name" value="REC"/>
    <property type="match status" value="1"/>
</dbReference>
<dbReference type="Gene3D" id="3.30.450.140">
    <property type="match status" value="1"/>
</dbReference>
<dbReference type="InterPro" id="IPR036890">
    <property type="entry name" value="HATPase_C_sf"/>
</dbReference>
<dbReference type="GO" id="GO:0046872">
    <property type="term" value="F:metal ion binding"/>
    <property type="evidence" value="ECO:0007669"/>
    <property type="project" value="InterPro"/>
</dbReference>
<keyword evidence="16" id="KW-0472">Membrane</keyword>
<evidence type="ECO:0000256" key="6">
    <source>
        <dbReference type="ARBA" id="ARBA00022553"/>
    </source>
</evidence>
<evidence type="ECO:0000256" key="15">
    <source>
        <dbReference type="ARBA" id="ARBA00023012"/>
    </source>
</evidence>
<dbReference type="CDD" id="cd00082">
    <property type="entry name" value="HisKA"/>
    <property type="match status" value="1"/>
</dbReference>
<dbReference type="PRINTS" id="PR00344">
    <property type="entry name" value="BCTRLSENSOR"/>
</dbReference>
<evidence type="ECO:0000313" key="18">
    <source>
        <dbReference type="EnsemblMetazoa" id="RPRC000699-PA"/>
    </source>
</evidence>
<dbReference type="HOGENOM" id="CLU_000445_42_0_1"/>
<dbReference type="EnsemblMetazoa" id="RPRC000699-RA">
    <property type="protein sequence ID" value="RPRC000699-PA"/>
    <property type="gene ID" value="RPRC000699"/>
</dbReference>
<dbReference type="GO" id="GO:0000155">
    <property type="term" value="F:phosphorelay sensor kinase activity"/>
    <property type="evidence" value="ECO:0007669"/>
    <property type="project" value="InterPro"/>
</dbReference>
<keyword evidence="8" id="KW-0812">Transmembrane</keyword>
<dbReference type="STRING" id="13249.T1H9J6"/>
<dbReference type="InterPro" id="IPR001789">
    <property type="entry name" value="Sig_transdc_resp-reg_receiver"/>
</dbReference>
<evidence type="ECO:0000256" key="8">
    <source>
        <dbReference type="ARBA" id="ARBA00022692"/>
    </source>
</evidence>
<dbReference type="Pfam" id="PF08918">
    <property type="entry name" value="PhoQ_Sensor"/>
    <property type="match status" value="1"/>
</dbReference>
<dbReference type="GO" id="GO:0005886">
    <property type="term" value="C:plasma membrane"/>
    <property type="evidence" value="ECO:0007669"/>
    <property type="project" value="UniProtKB-SubCell"/>
</dbReference>
<protein>
    <recommendedName>
        <fullName evidence="3">histidine kinase</fullName>
        <ecNumber evidence="3">2.7.13.3</ecNumber>
    </recommendedName>
    <alternativeName>
        <fullName evidence="17">Sensor histidine protein kinase/phosphatase PhoQ</fullName>
    </alternativeName>
</protein>
<dbReference type="Pfam" id="PF02518">
    <property type="entry name" value="HATPase_c"/>
    <property type="match status" value="1"/>
</dbReference>
<reference evidence="18" key="1">
    <citation type="submission" date="2015-05" db="UniProtKB">
        <authorList>
            <consortium name="EnsemblMetazoa"/>
        </authorList>
    </citation>
    <scope>IDENTIFICATION</scope>
</reference>
<keyword evidence="14" id="KW-1133">Transmembrane helix</keyword>
<dbReference type="Gene3D" id="3.30.565.10">
    <property type="entry name" value="Histidine kinase-like ATPase, C-terminal domain"/>
    <property type="match status" value="1"/>
</dbReference>
<dbReference type="NCBIfam" id="NF008077">
    <property type="entry name" value="PRK10815.1"/>
    <property type="match status" value="1"/>
</dbReference>
<evidence type="ECO:0000256" key="13">
    <source>
        <dbReference type="ARBA" id="ARBA00022912"/>
    </source>
</evidence>
<dbReference type="Proteomes" id="UP000015103">
    <property type="component" value="Unassembled WGS sequence"/>
</dbReference>
<dbReference type="Gene3D" id="1.10.287.130">
    <property type="match status" value="1"/>
</dbReference>
<dbReference type="InterPro" id="IPR058618">
    <property type="entry name" value="PhoQ"/>
</dbReference>
<dbReference type="EMBL" id="ACPB03030690">
    <property type="status" value="NOT_ANNOTATED_CDS"/>
    <property type="molecule type" value="Genomic_DNA"/>
</dbReference>
<evidence type="ECO:0000256" key="14">
    <source>
        <dbReference type="ARBA" id="ARBA00022989"/>
    </source>
</evidence>